<dbReference type="EMBL" id="CP014504">
    <property type="protein sequence ID" value="AMP98635.1"/>
    <property type="molecule type" value="Genomic_DNA"/>
</dbReference>
<dbReference type="InterPro" id="IPR036291">
    <property type="entry name" value="NAD(P)-bd_dom_sf"/>
</dbReference>
<dbReference type="PRINTS" id="PR00081">
    <property type="entry name" value="GDHRDH"/>
</dbReference>
<accession>A0A127VBG7</accession>
<dbReference type="PANTHER" id="PTHR43490">
    <property type="entry name" value="(+)-NEOMENTHOL DEHYDROGENASE"/>
    <property type="match status" value="1"/>
</dbReference>
<gene>
    <name evidence="5" type="ORF">AY601_1722</name>
</gene>
<dbReference type="CDD" id="cd05324">
    <property type="entry name" value="carb_red_PTCR-like_SDR_c"/>
    <property type="match status" value="1"/>
</dbReference>
<name>A0A127VBG7_9SPHI</name>
<dbReference type="RefSeq" id="WP_068399212.1">
    <property type="nucleotide sequence ID" value="NZ_CP014504.1"/>
</dbReference>
<keyword evidence="6" id="KW-1185">Reference proteome</keyword>
<dbReference type="InterPro" id="IPR045313">
    <property type="entry name" value="CBR1-like"/>
</dbReference>
<sequence length="245" mass="26314">MKTVLITGANKSIGFETARQLLGQGYYVYLGSRDIEKGEQAVSQLRAEGLSEVEAIEIDVNDIASVGAAREALGHKIKVLDVLINNAGIGGAMPQTPLETDITVFREVFETNFFGVIEVTQAFVDLMKGSEEPRIVNVTSGLGSMALHNDPAWKYYAVKPTSYVASKAALNAYTIVLAYDQRFTSFKINAVDPGYTATDFNHHSGPGTIEDAAARVVKAATLGKDGPTGQFFSDDNSPETGVSPW</sequence>
<evidence type="ECO:0000313" key="6">
    <source>
        <dbReference type="Proteomes" id="UP000071561"/>
    </source>
</evidence>
<dbReference type="AlphaFoldDB" id="A0A127VBG7"/>
<dbReference type="KEGG" id="pcm:AY601_1722"/>
<dbReference type="PANTHER" id="PTHR43490:SF99">
    <property type="entry name" value="SHORT-CHAIN DEHYDROGENASE_REDUCTASE"/>
    <property type="match status" value="1"/>
</dbReference>
<dbReference type="Pfam" id="PF00106">
    <property type="entry name" value="adh_short"/>
    <property type="match status" value="1"/>
</dbReference>
<dbReference type="InterPro" id="IPR002347">
    <property type="entry name" value="SDR_fam"/>
</dbReference>
<evidence type="ECO:0000256" key="4">
    <source>
        <dbReference type="RuleBase" id="RU000363"/>
    </source>
</evidence>
<organism evidence="5 6">
    <name type="scientific">Pedobacter cryoconitis</name>
    <dbReference type="NCBI Taxonomy" id="188932"/>
    <lineage>
        <taxon>Bacteria</taxon>
        <taxon>Pseudomonadati</taxon>
        <taxon>Bacteroidota</taxon>
        <taxon>Sphingobacteriia</taxon>
        <taxon>Sphingobacteriales</taxon>
        <taxon>Sphingobacteriaceae</taxon>
        <taxon>Pedobacter</taxon>
    </lineage>
</organism>
<evidence type="ECO:0000313" key="5">
    <source>
        <dbReference type="EMBL" id="AMP98635.1"/>
    </source>
</evidence>
<reference evidence="5 6" key="1">
    <citation type="submission" date="2016-03" db="EMBL/GenBank/DDBJ databases">
        <title>Complete genome sequence of Pedobacter cryoconitis PAMC 27485.</title>
        <authorList>
            <person name="Lee J."/>
            <person name="Kim O.-S."/>
        </authorList>
    </citation>
    <scope>NUCLEOTIDE SEQUENCE [LARGE SCALE GENOMIC DNA]</scope>
    <source>
        <strain evidence="5 6">PAMC 27485</strain>
    </source>
</reference>
<dbReference type="GO" id="GO:0016616">
    <property type="term" value="F:oxidoreductase activity, acting on the CH-OH group of donors, NAD or NADP as acceptor"/>
    <property type="evidence" value="ECO:0007669"/>
    <property type="project" value="InterPro"/>
</dbReference>
<dbReference type="OrthoDB" id="5786478at2"/>
<dbReference type="Proteomes" id="UP000071561">
    <property type="component" value="Chromosome"/>
</dbReference>
<evidence type="ECO:0000256" key="2">
    <source>
        <dbReference type="ARBA" id="ARBA00022857"/>
    </source>
</evidence>
<dbReference type="Gene3D" id="3.40.50.720">
    <property type="entry name" value="NAD(P)-binding Rossmann-like Domain"/>
    <property type="match status" value="1"/>
</dbReference>
<dbReference type="PATRIC" id="fig|188932.3.peg.1790"/>
<keyword evidence="3" id="KW-0560">Oxidoreductase</keyword>
<protein>
    <submittedName>
        <fullName evidence="5">Short-chain dehydrogenase</fullName>
    </submittedName>
</protein>
<comment type="similarity">
    <text evidence="1 4">Belongs to the short-chain dehydrogenases/reductases (SDR) family.</text>
</comment>
<dbReference type="SUPFAM" id="SSF51735">
    <property type="entry name" value="NAD(P)-binding Rossmann-fold domains"/>
    <property type="match status" value="1"/>
</dbReference>
<proteinExistence type="inferred from homology"/>
<evidence type="ECO:0000256" key="3">
    <source>
        <dbReference type="ARBA" id="ARBA00023002"/>
    </source>
</evidence>
<keyword evidence="2" id="KW-0521">NADP</keyword>
<dbReference type="PRINTS" id="PR00080">
    <property type="entry name" value="SDRFAMILY"/>
</dbReference>
<evidence type="ECO:0000256" key="1">
    <source>
        <dbReference type="ARBA" id="ARBA00006484"/>
    </source>
</evidence>